<dbReference type="AlphaFoldDB" id="X1UZX5"/>
<proteinExistence type="predicted"/>
<accession>X1UZX5</accession>
<evidence type="ECO:0000313" key="1">
    <source>
        <dbReference type="EMBL" id="GAJ22989.1"/>
    </source>
</evidence>
<comment type="caution">
    <text evidence="1">The sequence shown here is derived from an EMBL/GenBank/DDBJ whole genome shotgun (WGS) entry which is preliminary data.</text>
</comment>
<organism evidence="1">
    <name type="scientific">marine sediment metagenome</name>
    <dbReference type="NCBI Taxonomy" id="412755"/>
    <lineage>
        <taxon>unclassified sequences</taxon>
        <taxon>metagenomes</taxon>
        <taxon>ecological metagenomes</taxon>
    </lineage>
</organism>
<sequence length="29" mass="3721">KYDRYTYEAERCIRLREKIQKEMIKAEEK</sequence>
<dbReference type="EMBL" id="BARW01042548">
    <property type="protein sequence ID" value="GAJ22989.1"/>
    <property type="molecule type" value="Genomic_DNA"/>
</dbReference>
<feature type="non-terminal residue" evidence="1">
    <location>
        <position position="1"/>
    </location>
</feature>
<reference evidence="1" key="1">
    <citation type="journal article" date="2014" name="Front. Microbiol.">
        <title>High frequency of phylogenetically diverse reductive dehalogenase-homologous genes in deep subseafloor sedimentary metagenomes.</title>
        <authorList>
            <person name="Kawai M."/>
            <person name="Futagami T."/>
            <person name="Toyoda A."/>
            <person name="Takaki Y."/>
            <person name="Nishi S."/>
            <person name="Hori S."/>
            <person name="Arai W."/>
            <person name="Tsubouchi T."/>
            <person name="Morono Y."/>
            <person name="Uchiyama I."/>
            <person name="Ito T."/>
            <person name="Fujiyama A."/>
            <person name="Inagaki F."/>
            <person name="Takami H."/>
        </authorList>
    </citation>
    <scope>NUCLEOTIDE SEQUENCE</scope>
    <source>
        <strain evidence="1">Expedition CK06-06</strain>
    </source>
</reference>
<gene>
    <name evidence="1" type="ORF">S12H4_62984</name>
</gene>
<name>X1UZX5_9ZZZZ</name>
<protein>
    <submittedName>
        <fullName evidence="1">Uncharacterized protein</fullName>
    </submittedName>
</protein>